<dbReference type="PROSITE" id="PS50097">
    <property type="entry name" value="BTB"/>
    <property type="match status" value="1"/>
</dbReference>
<dbReference type="Proteomes" id="UP000245207">
    <property type="component" value="Unassembled WGS sequence"/>
</dbReference>
<evidence type="ECO:0000259" key="4">
    <source>
        <dbReference type="PROSITE" id="PS50097"/>
    </source>
</evidence>
<keyword evidence="7" id="KW-1185">Reference proteome</keyword>
<feature type="domain" description="NPH3" evidence="5">
    <location>
        <begin position="178"/>
        <end position="429"/>
    </location>
</feature>
<reference evidence="6 7" key="1">
    <citation type="journal article" date="2018" name="Mol. Plant">
        <title>The genome of Artemisia annua provides insight into the evolution of Asteraceae family and artemisinin biosynthesis.</title>
        <authorList>
            <person name="Shen Q."/>
            <person name="Zhang L."/>
            <person name="Liao Z."/>
            <person name="Wang S."/>
            <person name="Yan T."/>
            <person name="Shi P."/>
            <person name="Liu M."/>
            <person name="Fu X."/>
            <person name="Pan Q."/>
            <person name="Wang Y."/>
            <person name="Lv Z."/>
            <person name="Lu X."/>
            <person name="Zhang F."/>
            <person name="Jiang W."/>
            <person name="Ma Y."/>
            <person name="Chen M."/>
            <person name="Hao X."/>
            <person name="Li L."/>
            <person name="Tang Y."/>
            <person name="Lv G."/>
            <person name="Zhou Y."/>
            <person name="Sun X."/>
            <person name="Brodelius P.E."/>
            <person name="Rose J.K.C."/>
            <person name="Tang K."/>
        </authorList>
    </citation>
    <scope>NUCLEOTIDE SEQUENCE [LARGE SCALE GENOMIC DNA]</scope>
    <source>
        <strain evidence="7">cv. Huhao1</strain>
        <tissue evidence="6">Leaf</tissue>
    </source>
</reference>
<comment type="caution">
    <text evidence="6">The sequence shown here is derived from an EMBL/GenBank/DDBJ whole genome shotgun (WGS) entry which is preliminary data.</text>
</comment>
<gene>
    <name evidence="6" type="ORF">CTI12_AA485090</name>
</gene>
<keyword evidence="2" id="KW-0833">Ubl conjugation pathway</keyword>
<dbReference type="Gene3D" id="3.30.710.10">
    <property type="entry name" value="Potassium Channel Kv1.1, Chain A"/>
    <property type="match status" value="1"/>
</dbReference>
<evidence type="ECO:0000256" key="2">
    <source>
        <dbReference type="ARBA" id="ARBA00022786"/>
    </source>
</evidence>
<comment type="similarity">
    <text evidence="3">Belongs to the NPH3 family.</text>
</comment>
<accession>A0A2U1LIQ8</accession>
<sequence length="478" mass="55122">MCCNIEVDVNGEHIFFLDKKVLASFSNRVRKLLVRLTNNAKLIFSDFPGGADSFELITSFCYNNGNIDITPSNIFLLHSASSFMEMSTLTMQTELFLEGTYCWTWSQFVNGLKQCQILFHFMNNSPTFQDYLNNLLGNLTLPSYISSSCQSSSNSSSFPISSSDTISKCLRSNNHLDYWKIDDLYFLNIELFDKLIKSMIFLQFDHPSICSFIFHYQKSKYILCCSHDEKSKISETNINLLVLLKSSAFSCRALLDAFGMSLSLNMKMDERSKLENLLGSRLHEFRINDLLIRGKKKGAFDVGLILRLIKIFLLERRINGFFVHRAKKVGFLMDLFMLEVAPDPLLKHSKFISLAISLPKLARESHDRMYHAINLYVEVHQDLCQEQKTKIWSAIDLNKLSVATMRLHLAKNTKLLPSVKQNQFKVFINDDFGVSRRVDNTVRNEKCCITFSHLQEIQKSQCLRANFVESNPCHQKYH</sequence>
<dbReference type="InterPro" id="IPR043454">
    <property type="entry name" value="NPH3/RPT2-like"/>
</dbReference>
<name>A0A2U1LIQ8_ARTAN</name>
<evidence type="ECO:0000313" key="7">
    <source>
        <dbReference type="Proteomes" id="UP000245207"/>
    </source>
</evidence>
<dbReference type="InterPro" id="IPR000210">
    <property type="entry name" value="BTB/POZ_dom"/>
</dbReference>
<dbReference type="UniPathway" id="UPA00143"/>
<evidence type="ECO:0000256" key="3">
    <source>
        <dbReference type="PROSITE-ProRule" id="PRU00982"/>
    </source>
</evidence>
<dbReference type="SUPFAM" id="SSF54695">
    <property type="entry name" value="POZ domain"/>
    <property type="match status" value="1"/>
</dbReference>
<dbReference type="OrthoDB" id="624345at2759"/>
<feature type="domain" description="BTB" evidence="4">
    <location>
        <begin position="3"/>
        <end position="64"/>
    </location>
</feature>
<dbReference type="SMART" id="SM00225">
    <property type="entry name" value="BTB"/>
    <property type="match status" value="1"/>
</dbReference>
<comment type="pathway">
    <text evidence="1">Protein modification; protein ubiquitination.</text>
</comment>
<evidence type="ECO:0000256" key="1">
    <source>
        <dbReference type="ARBA" id="ARBA00004906"/>
    </source>
</evidence>
<dbReference type="PROSITE" id="PS51649">
    <property type="entry name" value="NPH3"/>
    <property type="match status" value="1"/>
</dbReference>
<dbReference type="EMBL" id="PKPP01009178">
    <property type="protein sequence ID" value="PWA48879.1"/>
    <property type="molecule type" value="Genomic_DNA"/>
</dbReference>
<protein>
    <submittedName>
        <fullName evidence="6">SKP1/BTB/POZ domain, NPH3 domain protein</fullName>
    </submittedName>
</protein>
<proteinExistence type="inferred from homology"/>
<organism evidence="6 7">
    <name type="scientific">Artemisia annua</name>
    <name type="common">Sweet wormwood</name>
    <dbReference type="NCBI Taxonomy" id="35608"/>
    <lineage>
        <taxon>Eukaryota</taxon>
        <taxon>Viridiplantae</taxon>
        <taxon>Streptophyta</taxon>
        <taxon>Embryophyta</taxon>
        <taxon>Tracheophyta</taxon>
        <taxon>Spermatophyta</taxon>
        <taxon>Magnoliopsida</taxon>
        <taxon>eudicotyledons</taxon>
        <taxon>Gunneridae</taxon>
        <taxon>Pentapetalae</taxon>
        <taxon>asterids</taxon>
        <taxon>campanulids</taxon>
        <taxon>Asterales</taxon>
        <taxon>Asteraceae</taxon>
        <taxon>Asteroideae</taxon>
        <taxon>Anthemideae</taxon>
        <taxon>Artemisiinae</taxon>
        <taxon>Artemisia</taxon>
    </lineage>
</organism>
<evidence type="ECO:0000313" key="6">
    <source>
        <dbReference type="EMBL" id="PWA48879.1"/>
    </source>
</evidence>
<dbReference type="AlphaFoldDB" id="A0A2U1LIQ8"/>
<dbReference type="PANTHER" id="PTHR32370">
    <property type="entry name" value="OS12G0117600 PROTEIN"/>
    <property type="match status" value="1"/>
</dbReference>
<dbReference type="STRING" id="35608.A0A2U1LIQ8"/>
<dbReference type="GO" id="GO:0016567">
    <property type="term" value="P:protein ubiquitination"/>
    <property type="evidence" value="ECO:0007669"/>
    <property type="project" value="UniProtKB-UniPathway"/>
</dbReference>
<evidence type="ECO:0000259" key="5">
    <source>
        <dbReference type="PROSITE" id="PS51649"/>
    </source>
</evidence>
<dbReference type="InterPro" id="IPR011333">
    <property type="entry name" value="SKP1/BTB/POZ_sf"/>
</dbReference>
<dbReference type="Pfam" id="PF03000">
    <property type="entry name" value="NPH3"/>
    <property type="match status" value="1"/>
</dbReference>
<dbReference type="InterPro" id="IPR027356">
    <property type="entry name" value="NPH3_dom"/>
</dbReference>